<dbReference type="InterPro" id="IPR011008">
    <property type="entry name" value="Dimeric_a/b-barrel"/>
</dbReference>
<dbReference type="PANTHER" id="PTHR43674:SF16">
    <property type="entry name" value="CARBON-NITROGEN FAMILY, PUTATIVE (AFU_ORTHOLOGUE AFUA_5G02350)-RELATED"/>
    <property type="match status" value="1"/>
</dbReference>
<organism evidence="4 5">
    <name type="scientific">Paraconiothyrium brasiliense</name>
    <dbReference type="NCBI Taxonomy" id="300254"/>
    <lineage>
        <taxon>Eukaryota</taxon>
        <taxon>Fungi</taxon>
        <taxon>Dikarya</taxon>
        <taxon>Ascomycota</taxon>
        <taxon>Pezizomycotina</taxon>
        <taxon>Dothideomycetes</taxon>
        <taxon>Pleosporomycetidae</taxon>
        <taxon>Pleosporales</taxon>
        <taxon>Massarineae</taxon>
        <taxon>Didymosphaeriaceae</taxon>
        <taxon>Paraconiothyrium</taxon>
    </lineage>
</organism>
<keyword evidence="2" id="KW-0378">Hydrolase</keyword>
<comment type="caution">
    <text evidence="4">The sequence shown here is derived from an EMBL/GenBank/DDBJ whole genome shotgun (WGS) entry which is preliminary data.</text>
</comment>
<dbReference type="Gene3D" id="3.60.110.10">
    <property type="entry name" value="Carbon-nitrogen hydrolase"/>
    <property type="match status" value="1"/>
</dbReference>
<dbReference type="Pfam" id="PF00795">
    <property type="entry name" value="CN_hydrolase"/>
    <property type="match status" value="1"/>
</dbReference>
<dbReference type="InterPro" id="IPR009799">
    <property type="entry name" value="EthD_dom"/>
</dbReference>
<dbReference type="Gene3D" id="3.30.70.100">
    <property type="match status" value="1"/>
</dbReference>
<dbReference type="PANTHER" id="PTHR43674">
    <property type="entry name" value="NITRILASE C965.09-RELATED"/>
    <property type="match status" value="1"/>
</dbReference>
<sequence>MTYSVILHVPRKPGINSEEFKHHWENVHVPLVKTLVGHEFPLSYTRHYIERPLYSRPSSPSPVDPALDQAGTITTDAQGFIDVDGVAVLTFANKEHYDKFSAKLVEAKKNHAYKEDLGGFVDVAALKAMFATHSPVHNRYFVLIFLPEYHLTNWLPKDPAFIGLCDQWETYLNKYKDLAKECGICIQPGTIVESHPQEEADENKLLNVAYFIDHEGNVAGKYVKKNLWHPEREHLTGSGRDVHEVFDTPIGKVGMLICWDLAFPEAFRELIANGAKIIITPTFWTLNDCNAAGLALNPSSEALFLDSMLTSRAFENTCAIVFANAGGPPGRGYAGLSQVVVPFIGPLVRMGSCAEGMSVVDIDMQVLEDAEENYQVRADLARDDWHYDYRHSDSKTKENEDGKVRERL</sequence>
<dbReference type="PROSITE" id="PS50263">
    <property type="entry name" value="CN_HYDROLASE"/>
    <property type="match status" value="1"/>
</dbReference>
<proteinExistence type="inferred from homology"/>
<dbReference type="SUPFAM" id="SSF56317">
    <property type="entry name" value="Carbon-nitrogen hydrolase"/>
    <property type="match status" value="1"/>
</dbReference>
<protein>
    <recommendedName>
        <fullName evidence="3">CN hydrolase domain-containing protein</fullName>
    </recommendedName>
</protein>
<gene>
    <name evidence="4" type="ORF">SLS60_001582</name>
</gene>
<dbReference type="Pfam" id="PF07110">
    <property type="entry name" value="EthD"/>
    <property type="match status" value="1"/>
</dbReference>
<feature type="domain" description="CN hydrolase" evidence="3">
    <location>
        <begin position="100"/>
        <end position="364"/>
    </location>
</feature>
<evidence type="ECO:0000313" key="4">
    <source>
        <dbReference type="EMBL" id="KAL1609917.1"/>
    </source>
</evidence>
<dbReference type="EMBL" id="JAKJXO020000002">
    <property type="protein sequence ID" value="KAL1609917.1"/>
    <property type="molecule type" value="Genomic_DNA"/>
</dbReference>
<dbReference type="SUPFAM" id="SSF54909">
    <property type="entry name" value="Dimeric alpha+beta barrel"/>
    <property type="match status" value="1"/>
</dbReference>
<dbReference type="InterPro" id="IPR050345">
    <property type="entry name" value="Aliph_Amidase/BUP"/>
</dbReference>
<comment type="similarity">
    <text evidence="1">Belongs to the tpcK family.</text>
</comment>
<dbReference type="InterPro" id="IPR036526">
    <property type="entry name" value="C-N_Hydrolase_sf"/>
</dbReference>
<dbReference type="Proteomes" id="UP001521785">
    <property type="component" value="Unassembled WGS sequence"/>
</dbReference>
<evidence type="ECO:0000256" key="1">
    <source>
        <dbReference type="ARBA" id="ARBA00005986"/>
    </source>
</evidence>
<evidence type="ECO:0000259" key="3">
    <source>
        <dbReference type="PROSITE" id="PS50263"/>
    </source>
</evidence>
<evidence type="ECO:0000313" key="5">
    <source>
        <dbReference type="Proteomes" id="UP001521785"/>
    </source>
</evidence>
<name>A0ABR3RZR0_9PLEO</name>
<dbReference type="CDD" id="cd07197">
    <property type="entry name" value="nitrilase"/>
    <property type="match status" value="1"/>
</dbReference>
<reference evidence="4 5" key="1">
    <citation type="submission" date="2024-02" db="EMBL/GenBank/DDBJ databases">
        <title>De novo assembly and annotation of 12 fungi associated with fruit tree decline syndrome in Ontario, Canada.</title>
        <authorList>
            <person name="Sulman M."/>
            <person name="Ellouze W."/>
            <person name="Ilyukhin E."/>
        </authorList>
    </citation>
    <scope>NUCLEOTIDE SEQUENCE [LARGE SCALE GENOMIC DNA]</scope>
    <source>
        <strain evidence="4 5">M42-189</strain>
    </source>
</reference>
<evidence type="ECO:0000256" key="2">
    <source>
        <dbReference type="ARBA" id="ARBA00022801"/>
    </source>
</evidence>
<accession>A0ABR3RZR0</accession>
<dbReference type="InterPro" id="IPR003010">
    <property type="entry name" value="C-N_Hydrolase"/>
</dbReference>
<keyword evidence="5" id="KW-1185">Reference proteome</keyword>